<organism evidence="1 2">
    <name type="scientific">Brumimicrobium salinarum</name>
    <dbReference type="NCBI Taxonomy" id="2058658"/>
    <lineage>
        <taxon>Bacteria</taxon>
        <taxon>Pseudomonadati</taxon>
        <taxon>Bacteroidota</taxon>
        <taxon>Flavobacteriia</taxon>
        <taxon>Flavobacteriales</taxon>
        <taxon>Crocinitomicaceae</taxon>
        <taxon>Brumimicrobium</taxon>
    </lineage>
</organism>
<dbReference type="AlphaFoldDB" id="A0A2I0R208"/>
<dbReference type="Proteomes" id="UP000236654">
    <property type="component" value="Unassembled WGS sequence"/>
</dbReference>
<reference evidence="1 2" key="1">
    <citation type="submission" date="2017-12" db="EMBL/GenBank/DDBJ databases">
        <title>The draft genome sequence of Brumimicrobium saltpan LHR20.</title>
        <authorList>
            <person name="Do Z.-J."/>
            <person name="Luo H.-R."/>
        </authorList>
    </citation>
    <scope>NUCLEOTIDE SEQUENCE [LARGE SCALE GENOMIC DNA]</scope>
    <source>
        <strain evidence="1 2">LHR20</strain>
    </source>
</reference>
<dbReference type="Gene3D" id="2.40.160.60">
    <property type="entry name" value="Outer membrane protein transport protein (OMPP1/FadL/TodX)"/>
    <property type="match status" value="1"/>
</dbReference>
<dbReference type="EMBL" id="PJNI01000009">
    <property type="protein sequence ID" value="PKR80606.1"/>
    <property type="molecule type" value="Genomic_DNA"/>
</dbReference>
<evidence type="ECO:0000313" key="2">
    <source>
        <dbReference type="Proteomes" id="UP000236654"/>
    </source>
</evidence>
<comment type="caution">
    <text evidence="1">The sequence shown here is derived from an EMBL/GenBank/DDBJ whole genome shotgun (WGS) entry which is preliminary data.</text>
</comment>
<evidence type="ECO:0000313" key="1">
    <source>
        <dbReference type="EMBL" id="PKR80606.1"/>
    </source>
</evidence>
<name>A0A2I0R208_9FLAO</name>
<sequence length="231" mass="27141">MLKKSLFILLVGLLASTITIAQKNRISIYSGLFHNYFDGSPMLNVNYHSDEWGFFKNRFFSSFGIAYQRKLNSKSSIYIDVDYRTNEWKHIFPNLETNAVQARENVTANLGYKRNFMLSKKFNFIYGGGINFRRGHESILVSYGKFIGTDFYHSNSVSRNVNDFGLNIRTGIEYTPVKWLTLYSKFNLIGFFFLDDRETIDLLQRDYEGYGYSEYPHRFDLSWRFGVGFNF</sequence>
<protein>
    <recommendedName>
        <fullName evidence="3">Outer membrane protein beta-barrel domain-containing protein</fullName>
    </recommendedName>
</protein>
<evidence type="ECO:0008006" key="3">
    <source>
        <dbReference type="Google" id="ProtNLM"/>
    </source>
</evidence>
<gene>
    <name evidence="1" type="ORF">CW751_09540</name>
</gene>
<keyword evidence="2" id="KW-1185">Reference proteome</keyword>
<proteinExistence type="predicted"/>
<accession>A0A2I0R208</accession>